<dbReference type="SMART" id="SM00283">
    <property type="entry name" value="MA"/>
    <property type="match status" value="1"/>
</dbReference>
<keyword evidence="2" id="KW-1003">Cell membrane</keyword>
<evidence type="ECO:0000256" key="6">
    <source>
        <dbReference type="SAM" id="Coils"/>
    </source>
</evidence>
<sequence>MLNNLRISAKLPLAFAIIVAIMFAVSAVSFWKVSEVQDAIERVEATDMMLSHIEELGTAIIDQQRAIRGYLISGDPSYLAPYNSGAENFAAALTALKADMQRDNDPQQSQRLEQVVGLHKQWIDTVASRQIAAMGAVDTIEEARTLEAVGAGKAFVDDMNALLREMKKAENAQVAEAVAIQISAITVTYTVIIVGGIAALAVAITLALMLSRGIVTPISRMTDAMTRLAGGDKTIEIPAVGRKDEVGEMAEAVQVFKDNLIRNEEMAAAAAREQEERNARATRIEQLTNSFRTSVEALLENVSHSAETMQATARSMSDTAVETTERATSVAAAAEQASQNVNAVSAAAEELANSIAEISRQVSQSTTLATEAAKEAEQTNNVVQELAEAANRIGEVISMINDIAEQTNLLALNATIEAARAGDAGKGFAVVASEVKSLASQTARATEDIGSQIGSIQATTNSAVEAIRRIGERINEMNGITTMVAAAVEEQQAATSEIARNVEQAAAGANEVSSNIGSVSSAAQVTGASANEVLTSSVELGDKAGTLQREVSGFLRDVNAA</sequence>
<feature type="coiled-coil region" evidence="6">
    <location>
        <begin position="334"/>
        <end position="393"/>
    </location>
</feature>
<dbReference type="InterPro" id="IPR007891">
    <property type="entry name" value="CHASE3"/>
</dbReference>
<dbReference type="eggNOG" id="COG0840">
    <property type="taxonomic scope" value="Bacteria"/>
</dbReference>
<evidence type="ECO:0000256" key="5">
    <source>
        <dbReference type="PROSITE-ProRule" id="PRU00284"/>
    </source>
</evidence>
<keyword evidence="6" id="KW-0175">Coiled coil</keyword>
<dbReference type="Pfam" id="PF05227">
    <property type="entry name" value="CHASE3"/>
    <property type="match status" value="1"/>
</dbReference>
<dbReference type="PROSITE" id="PS50111">
    <property type="entry name" value="CHEMOTAXIS_TRANSDUC_2"/>
    <property type="match status" value="1"/>
</dbReference>
<accession>K2J434</accession>
<keyword evidence="7" id="KW-0812">Transmembrane</keyword>
<evidence type="ECO:0000256" key="1">
    <source>
        <dbReference type="ARBA" id="ARBA00004429"/>
    </source>
</evidence>
<name>K2J434_9PROT</name>
<reference evidence="11 12" key="1">
    <citation type="journal article" date="2012" name="J. Bacteriol.">
        <title>Genome Sequence of Oceanibaculum indicum Type Strain P24.</title>
        <authorList>
            <person name="Lai Q."/>
            <person name="Shao Z."/>
        </authorList>
    </citation>
    <scope>NUCLEOTIDE SEQUENCE [LARGE SCALE GENOMIC DNA]</scope>
    <source>
        <strain evidence="11 12">P24</strain>
    </source>
</reference>
<dbReference type="GO" id="GO:0005886">
    <property type="term" value="C:plasma membrane"/>
    <property type="evidence" value="ECO:0007669"/>
    <property type="project" value="UniProtKB-SubCell"/>
</dbReference>
<dbReference type="Pfam" id="PF00672">
    <property type="entry name" value="HAMP"/>
    <property type="match status" value="1"/>
</dbReference>
<keyword evidence="7" id="KW-1133">Transmembrane helix</keyword>
<comment type="subcellular location">
    <subcellularLocation>
        <location evidence="1">Cell inner membrane</location>
        <topology evidence="1">Multi-pass membrane protein</topology>
    </subcellularLocation>
</comment>
<dbReference type="EMBL" id="AMRL01000028">
    <property type="protein sequence ID" value="EKE69833.1"/>
    <property type="molecule type" value="Genomic_DNA"/>
</dbReference>
<organism evidence="11 12">
    <name type="scientific">Oceanibaculum indicum P24</name>
    <dbReference type="NCBI Taxonomy" id="1207063"/>
    <lineage>
        <taxon>Bacteria</taxon>
        <taxon>Pseudomonadati</taxon>
        <taxon>Pseudomonadota</taxon>
        <taxon>Alphaproteobacteria</taxon>
        <taxon>Rhodospirillales</taxon>
        <taxon>Oceanibaculaceae</taxon>
        <taxon>Oceanibaculum</taxon>
    </lineage>
</organism>
<dbReference type="Proteomes" id="UP000006746">
    <property type="component" value="Unassembled WGS sequence"/>
</dbReference>
<dbReference type="RefSeq" id="WP_008945814.1">
    <property type="nucleotide sequence ID" value="NZ_AMRL01000028.1"/>
</dbReference>
<keyword evidence="3 5" id="KW-0807">Transducer</keyword>
<dbReference type="STRING" id="1207063.P24_16060"/>
<proteinExistence type="inferred from homology"/>
<evidence type="ECO:0000259" key="10">
    <source>
        <dbReference type="PROSITE" id="PS50885"/>
    </source>
</evidence>
<gene>
    <name evidence="11" type="ORF">P24_16060</name>
</gene>
<dbReference type="PATRIC" id="fig|1207063.3.peg.3236"/>
<keyword evidence="12" id="KW-1185">Reference proteome</keyword>
<dbReference type="AlphaFoldDB" id="K2J434"/>
<dbReference type="GO" id="GO:0004888">
    <property type="term" value="F:transmembrane signaling receptor activity"/>
    <property type="evidence" value="ECO:0007669"/>
    <property type="project" value="InterPro"/>
</dbReference>
<dbReference type="SMART" id="SM00304">
    <property type="entry name" value="HAMP"/>
    <property type="match status" value="1"/>
</dbReference>
<feature type="domain" description="Methyl-accepting transducer" evidence="8">
    <location>
        <begin position="305"/>
        <end position="541"/>
    </location>
</feature>
<evidence type="ECO:0000256" key="4">
    <source>
        <dbReference type="ARBA" id="ARBA00029447"/>
    </source>
</evidence>
<comment type="caution">
    <text evidence="11">The sequence shown here is derived from an EMBL/GenBank/DDBJ whole genome shotgun (WGS) entry which is preliminary data.</text>
</comment>
<dbReference type="SUPFAM" id="SSF58104">
    <property type="entry name" value="Methyl-accepting chemotaxis protein (MCP) signaling domain"/>
    <property type="match status" value="1"/>
</dbReference>
<dbReference type="PANTHER" id="PTHR32089">
    <property type="entry name" value="METHYL-ACCEPTING CHEMOTAXIS PROTEIN MCPB"/>
    <property type="match status" value="1"/>
</dbReference>
<dbReference type="InterPro" id="IPR003660">
    <property type="entry name" value="HAMP_dom"/>
</dbReference>
<dbReference type="GO" id="GO:0007165">
    <property type="term" value="P:signal transduction"/>
    <property type="evidence" value="ECO:0007669"/>
    <property type="project" value="UniProtKB-KW"/>
</dbReference>
<dbReference type="GO" id="GO:0006935">
    <property type="term" value="P:chemotaxis"/>
    <property type="evidence" value="ECO:0007669"/>
    <property type="project" value="InterPro"/>
</dbReference>
<evidence type="ECO:0000256" key="7">
    <source>
        <dbReference type="SAM" id="Phobius"/>
    </source>
</evidence>
<dbReference type="PROSITE" id="PS50192">
    <property type="entry name" value="T_SNARE"/>
    <property type="match status" value="1"/>
</dbReference>
<evidence type="ECO:0000313" key="11">
    <source>
        <dbReference type="EMBL" id="EKE69833.1"/>
    </source>
</evidence>
<dbReference type="CDD" id="cd06225">
    <property type="entry name" value="HAMP"/>
    <property type="match status" value="1"/>
</dbReference>
<feature type="transmembrane region" description="Helical" evidence="7">
    <location>
        <begin position="12"/>
        <end position="31"/>
    </location>
</feature>
<evidence type="ECO:0000256" key="2">
    <source>
        <dbReference type="ARBA" id="ARBA00022519"/>
    </source>
</evidence>
<dbReference type="InterPro" id="IPR004090">
    <property type="entry name" value="Chemotax_Me-accpt_rcpt"/>
</dbReference>
<comment type="similarity">
    <text evidence="4">Belongs to the methyl-accepting chemotaxis (MCP) protein family.</text>
</comment>
<dbReference type="CDD" id="cd19410">
    <property type="entry name" value="HK9-like_sensor"/>
    <property type="match status" value="1"/>
</dbReference>
<keyword evidence="7" id="KW-0472">Membrane</keyword>
<feature type="domain" description="HAMP" evidence="10">
    <location>
        <begin position="212"/>
        <end position="265"/>
    </location>
</feature>
<evidence type="ECO:0000256" key="3">
    <source>
        <dbReference type="ARBA" id="ARBA00023224"/>
    </source>
</evidence>
<evidence type="ECO:0000259" key="8">
    <source>
        <dbReference type="PROSITE" id="PS50111"/>
    </source>
</evidence>
<dbReference type="Gene3D" id="6.10.340.10">
    <property type="match status" value="1"/>
</dbReference>
<dbReference type="Gene3D" id="1.10.287.950">
    <property type="entry name" value="Methyl-accepting chemotaxis protein"/>
    <property type="match status" value="1"/>
</dbReference>
<evidence type="ECO:0000313" key="12">
    <source>
        <dbReference type="Proteomes" id="UP000006746"/>
    </source>
</evidence>
<feature type="domain" description="T-SNARE coiled-coil homology" evidence="9">
    <location>
        <begin position="457"/>
        <end position="519"/>
    </location>
</feature>
<dbReference type="PRINTS" id="PR00260">
    <property type="entry name" value="CHEMTRNSDUCR"/>
</dbReference>
<dbReference type="Pfam" id="PF00015">
    <property type="entry name" value="MCPsignal"/>
    <property type="match status" value="1"/>
</dbReference>
<dbReference type="InterPro" id="IPR004089">
    <property type="entry name" value="MCPsignal_dom"/>
</dbReference>
<evidence type="ECO:0000259" key="9">
    <source>
        <dbReference type="PROSITE" id="PS50192"/>
    </source>
</evidence>
<keyword evidence="2" id="KW-0997">Cell inner membrane</keyword>
<dbReference type="PROSITE" id="PS50885">
    <property type="entry name" value="HAMP"/>
    <property type="match status" value="1"/>
</dbReference>
<feature type="transmembrane region" description="Helical" evidence="7">
    <location>
        <begin position="189"/>
        <end position="211"/>
    </location>
</feature>
<protein>
    <submittedName>
        <fullName evidence="11">Methyl-accepting chemotaxis protein</fullName>
    </submittedName>
</protein>
<dbReference type="InterPro" id="IPR000727">
    <property type="entry name" value="T_SNARE_dom"/>
</dbReference>
<dbReference type="PANTHER" id="PTHR32089:SF112">
    <property type="entry name" value="LYSOZYME-LIKE PROTEIN-RELATED"/>
    <property type="match status" value="1"/>
</dbReference>